<evidence type="ECO:0000313" key="2">
    <source>
        <dbReference type="Proteomes" id="UP000789570"/>
    </source>
</evidence>
<dbReference type="AlphaFoldDB" id="A0A9N8ZUX7"/>
<sequence length="82" mass="9376">MSANNILLSCSSTLYPLLDNLFSEKESENEDENKDGVIIINDVDKLCFKDRDPKNAFKIEDTNISQLFQKYQNESVKIAKTT</sequence>
<name>A0A9N8ZUX7_9GLOM</name>
<organism evidence="1 2">
    <name type="scientific">Funneliformis caledonium</name>
    <dbReference type="NCBI Taxonomy" id="1117310"/>
    <lineage>
        <taxon>Eukaryota</taxon>
        <taxon>Fungi</taxon>
        <taxon>Fungi incertae sedis</taxon>
        <taxon>Mucoromycota</taxon>
        <taxon>Glomeromycotina</taxon>
        <taxon>Glomeromycetes</taxon>
        <taxon>Glomerales</taxon>
        <taxon>Glomeraceae</taxon>
        <taxon>Funneliformis</taxon>
    </lineage>
</organism>
<dbReference type="EMBL" id="CAJVPQ010000771">
    <property type="protein sequence ID" value="CAG8509052.1"/>
    <property type="molecule type" value="Genomic_DNA"/>
</dbReference>
<proteinExistence type="predicted"/>
<keyword evidence="2" id="KW-1185">Reference proteome</keyword>
<comment type="caution">
    <text evidence="1">The sequence shown here is derived from an EMBL/GenBank/DDBJ whole genome shotgun (WGS) entry which is preliminary data.</text>
</comment>
<protein>
    <submittedName>
        <fullName evidence="1">511_t:CDS:1</fullName>
    </submittedName>
</protein>
<feature type="non-terminal residue" evidence="1">
    <location>
        <position position="82"/>
    </location>
</feature>
<accession>A0A9N8ZUX7</accession>
<evidence type="ECO:0000313" key="1">
    <source>
        <dbReference type="EMBL" id="CAG8509052.1"/>
    </source>
</evidence>
<gene>
    <name evidence="1" type="ORF">FCALED_LOCUS4100</name>
</gene>
<dbReference type="Proteomes" id="UP000789570">
    <property type="component" value="Unassembled WGS sequence"/>
</dbReference>
<reference evidence="1" key="1">
    <citation type="submission" date="2021-06" db="EMBL/GenBank/DDBJ databases">
        <authorList>
            <person name="Kallberg Y."/>
            <person name="Tangrot J."/>
            <person name="Rosling A."/>
        </authorList>
    </citation>
    <scope>NUCLEOTIDE SEQUENCE</scope>
    <source>
        <strain evidence="1">UK204</strain>
    </source>
</reference>